<dbReference type="SUPFAM" id="SSF49562">
    <property type="entry name" value="C2 domain (Calcium/lipid-binding domain, CaLB)"/>
    <property type="match status" value="1"/>
</dbReference>
<protein>
    <recommendedName>
        <fullName evidence="1">C2 domain-containing protein</fullName>
    </recommendedName>
</protein>
<organism evidence="2 3">
    <name type="scientific">Erythranthe guttata</name>
    <name type="common">Yellow monkey flower</name>
    <name type="synonym">Mimulus guttatus</name>
    <dbReference type="NCBI Taxonomy" id="4155"/>
    <lineage>
        <taxon>Eukaryota</taxon>
        <taxon>Viridiplantae</taxon>
        <taxon>Streptophyta</taxon>
        <taxon>Embryophyta</taxon>
        <taxon>Tracheophyta</taxon>
        <taxon>Spermatophyta</taxon>
        <taxon>Magnoliopsida</taxon>
        <taxon>eudicotyledons</taxon>
        <taxon>Gunneridae</taxon>
        <taxon>Pentapetalae</taxon>
        <taxon>asterids</taxon>
        <taxon>lamiids</taxon>
        <taxon>Lamiales</taxon>
        <taxon>Phrymaceae</taxon>
        <taxon>Erythranthe</taxon>
    </lineage>
</organism>
<reference evidence="2 3" key="1">
    <citation type="journal article" date="2013" name="Proc. Natl. Acad. Sci. U.S.A.">
        <title>Fine-scale variation in meiotic recombination in Mimulus inferred from population shotgun sequencing.</title>
        <authorList>
            <person name="Hellsten U."/>
            <person name="Wright K.M."/>
            <person name="Jenkins J."/>
            <person name="Shu S."/>
            <person name="Yuan Y."/>
            <person name="Wessler S.R."/>
            <person name="Schmutz J."/>
            <person name="Willis J.H."/>
            <person name="Rokhsar D.S."/>
        </authorList>
    </citation>
    <scope>NUCLEOTIDE SEQUENCE [LARGE SCALE GENOMIC DNA]</scope>
    <source>
        <strain evidence="3">cv. DUN x IM62</strain>
    </source>
</reference>
<dbReference type="InterPro" id="IPR000008">
    <property type="entry name" value="C2_dom"/>
</dbReference>
<dbReference type="Proteomes" id="UP000030748">
    <property type="component" value="Unassembled WGS sequence"/>
</dbReference>
<dbReference type="PANTHER" id="PTHR35503:SF2">
    <property type="entry name" value="OS04G0455700 PROTEIN"/>
    <property type="match status" value="1"/>
</dbReference>
<dbReference type="PhylomeDB" id="A0A022QTW3"/>
<dbReference type="EMBL" id="KI631018">
    <property type="protein sequence ID" value="EYU31014.1"/>
    <property type="molecule type" value="Genomic_DNA"/>
</dbReference>
<dbReference type="CDD" id="cd00030">
    <property type="entry name" value="C2"/>
    <property type="match status" value="1"/>
</dbReference>
<gene>
    <name evidence="2" type="ORF">MIMGU_mgv1a022269mg</name>
</gene>
<dbReference type="InterPro" id="IPR035892">
    <property type="entry name" value="C2_domain_sf"/>
</dbReference>
<evidence type="ECO:0000313" key="2">
    <source>
        <dbReference type="EMBL" id="EYU31014.1"/>
    </source>
</evidence>
<keyword evidence="3" id="KW-1185">Reference proteome</keyword>
<feature type="domain" description="C2" evidence="1">
    <location>
        <begin position="1"/>
        <end position="143"/>
    </location>
</feature>
<sequence>MDDHSSSCLSCELKIIKAKNIDIKKSAKGGGVLLFVRCYLSAGNTTTRSSVKLESMTSSPPLLTSDTTTTTVAWNETFSLDCSGSKESIERLRQETLVLELRQRSAAPFVGRLRGSELVGKAEVPWRTLLPDSTESIEIERWVPMLPENGGVVNYGDELPAVQIAMKTNRRTERKKISGACGCVDGGCSYNSCVDYEFFAIDAALEVL</sequence>
<evidence type="ECO:0000313" key="3">
    <source>
        <dbReference type="Proteomes" id="UP000030748"/>
    </source>
</evidence>
<dbReference type="AlphaFoldDB" id="A0A022QTW3"/>
<dbReference type="Gene3D" id="2.60.40.150">
    <property type="entry name" value="C2 domain"/>
    <property type="match status" value="1"/>
</dbReference>
<dbReference type="PANTHER" id="PTHR35503">
    <property type="entry name" value="OSJNBA0006M15.15 PROTEIN"/>
    <property type="match status" value="1"/>
</dbReference>
<dbReference type="eggNOG" id="ENOG502S0ER">
    <property type="taxonomic scope" value="Eukaryota"/>
</dbReference>
<dbReference type="PROSITE" id="PS50004">
    <property type="entry name" value="C2"/>
    <property type="match status" value="1"/>
</dbReference>
<accession>A0A022QTW3</accession>
<proteinExistence type="predicted"/>
<name>A0A022QTW3_ERYGU</name>
<evidence type="ECO:0000259" key="1">
    <source>
        <dbReference type="PROSITE" id="PS50004"/>
    </source>
</evidence>